<dbReference type="OrthoDB" id="9794954at2"/>
<evidence type="ECO:0000313" key="8">
    <source>
        <dbReference type="EMBL" id="BBA33185.1"/>
    </source>
</evidence>
<dbReference type="InterPro" id="IPR005720">
    <property type="entry name" value="Dihydroorotate_DH_cat"/>
</dbReference>
<dbReference type="UniPathway" id="UPA00070"/>
<dbReference type="InterPro" id="IPR050074">
    <property type="entry name" value="DHO_dehydrogenase"/>
</dbReference>
<keyword evidence="3" id="KW-0285">Flavoprotein</keyword>
<comment type="cofactor">
    <cofactor evidence="1">
        <name>FMN</name>
        <dbReference type="ChEBI" id="CHEBI:58210"/>
    </cofactor>
</comment>
<proteinExistence type="predicted"/>
<keyword evidence="4" id="KW-0288">FMN</keyword>
<dbReference type="PIRSF" id="PIRSF000164">
    <property type="entry name" value="DHO_oxidase"/>
    <property type="match status" value="1"/>
</dbReference>
<dbReference type="GO" id="GO:0004152">
    <property type="term" value="F:dihydroorotate dehydrogenase activity"/>
    <property type="evidence" value="ECO:0007669"/>
    <property type="project" value="InterPro"/>
</dbReference>
<dbReference type="NCBIfam" id="NF005741">
    <property type="entry name" value="PRK07565.1"/>
    <property type="match status" value="1"/>
</dbReference>
<evidence type="ECO:0000256" key="4">
    <source>
        <dbReference type="ARBA" id="ARBA00022643"/>
    </source>
</evidence>
<evidence type="ECO:0000256" key="3">
    <source>
        <dbReference type="ARBA" id="ARBA00022630"/>
    </source>
</evidence>
<name>A0A250KND1_9GAMM</name>
<keyword evidence="6" id="KW-0560">Oxidoreductase</keyword>
<organism evidence="8 9">
    <name type="scientific">Methylocaldum marinum</name>
    <dbReference type="NCBI Taxonomy" id="1432792"/>
    <lineage>
        <taxon>Bacteria</taxon>
        <taxon>Pseudomonadati</taxon>
        <taxon>Pseudomonadota</taxon>
        <taxon>Gammaproteobacteria</taxon>
        <taxon>Methylococcales</taxon>
        <taxon>Methylococcaceae</taxon>
        <taxon>Methylocaldum</taxon>
    </lineage>
</organism>
<dbReference type="PANTHER" id="PTHR48109:SF3">
    <property type="entry name" value="SLL0744 PROTEIN"/>
    <property type="match status" value="1"/>
</dbReference>
<dbReference type="GO" id="GO:0006207">
    <property type="term" value="P:'de novo' pyrimidine nucleobase biosynthetic process"/>
    <property type="evidence" value="ECO:0007669"/>
    <property type="project" value="TreeGrafter"/>
</dbReference>
<dbReference type="GO" id="GO:0044205">
    <property type="term" value="P:'de novo' UMP biosynthetic process"/>
    <property type="evidence" value="ECO:0007669"/>
    <property type="project" value="UniProtKB-UniPathway"/>
</dbReference>
<dbReference type="AlphaFoldDB" id="A0A250KND1"/>
<feature type="domain" description="Dihydroorotate dehydrogenase catalytic" evidence="7">
    <location>
        <begin position="89"/>
        <end position="290"/>
    </location>
</feature>
<evidence type="ECO:0000259" key="7">
    <source>
        <dbReference type="Pfam" id="PF01180"/>
    </source>
</evidence>
<dbReference type="CDD" id="cd04739">
    <property type="entry name" value="DHOD_like"/>
    <property type="match status" value="1"/>
</dbReference>
<dbReference type="Proteomes" id="UP000266313">
    <property type="component" value="Chromosome"/>
</dbReference>
<dbReference type="KEGG" id="mmai:sS8_1223"/>
<evidence type="ECO:0000256" key="1">
    <source>
        <dbReference type="ARBA" id="ARBA00001917"/>
    </source>
</evidence>
<keyword evidence="9" id="KW-1185">Reference proteome</keyword>
<evidence type="ECO:0000256" key="5">
    <source>
        <dbReference type="ARBA" id="ARBA00022975"/>
    </source>
</evidence>
<dbReference type="Gene3D" id="3.20.20.70">
    <property type="entry name" value="Aldolase class I"/>
    <property type="match status" value="1"/>
</dbReference>
<dbReference type="GO" id="GO:0005737">
    <property type="term" value="C:cytoplasm"/>
    <property type="evidence" value="ECO:0007669"/>
    <property type="project" value="InterPro"/>
</dbReference>
<protein>
    <submittedName>
        <fullName evidence="8">Dihydroorotate dehydrogenase 2</fullName>
    </submittedName>
</protein>
<evidence type="ECO:0000313" key="9">
    <source>
        <dbReference type="Proteomes" id="UP000266313"/>
    </source>
</evidence>
<dbReference type="InterPro" id="IPR013785">
    <property type="entry name" value="Aldolase_TIM"/>
</dbReference>
<reference evidence="8 9" key="1">
    <citation type="submission" date="2016-12" db="EMBL/GenBank/DDBJ databases">
        <title>Genome sequencing of Methylocaldum marinum.</title>
        <authorList>
            <person name="Takeuchi M."/>
            <person name="Kamagata Y."/>
            <person name="Hiraoka S."/>
            <person name="Oshima K."/>
            <person name="Hattori M."/>
            <person name="Iwasaki W."/>
        </authorList>
    </citation>
    <scope>NUCLEOTIDE SEQUENCE [LARGE SCALE GENOMIC DNA]</scope>
    <source>
        <strain evidence="8 9">S8</strain>
    </source>
</reference>
<dbReference type="Pfam" id="PF01180">
    <property type="entry name" value="DHO_dh"/>
    <property type="match status" value="1"/>
</dbReference>
<dbReference type="SUPFAM" id="SSF51395">
    <property type="entry name" value="FMN-linked oxidoreductases"/>
    <property type="match status" value="1"/>
</dbReference>
<dbReference type="EMBL" id="AP017928">
    <property type="protein sequence ID" value="BBA33185.1"/>
    <property type="molecule type" value="Genomic_DNA"/>
</dbReference>
<dbReference type="InterPro" id="IPR012135">
    <property type="entry name" value="Dihydroorotate_DH_1_2"/>
</dbReference>
<evidence type="ECO:0000256" key="6">
    <source>
        <dbReference type="ARBA" id="ARBA00023002"/>
    </source>
</evidence>
<evidence type="ECO:0000256" key="2">
    <source>
        <dbReference type="ARBA" id="ARBA00004725"/>
    </source>
</evidence>
<comment type="pathway">
    <text evidence="2">Pyrimidine metabolism; UMP biosynthesis via de novo pathway.</text>
</comment>
<gene>
    <name evidence="8" type="ORF">sS8_1223</name>
</gene>
<sequence>MDLKTRYMGLELDHPVVASASPLSETLDGIRRLEDGGVSAVVLFSLFEEQIRQERMAFVQLMDHPSESYAESLSYFPDVGDFRVGPDSYLSLVQRAAEAVDIPVIASLNCATGEGWIEYARQLQEAGAKALELNIYGIEAGLDVSGREVEQRYLDILRMVKQAVSIPVALKLSPFFSAFGHIAQQFDAEGADALVLFNRFYQPDLDIVNLEVAPTLSLSHAGELRLPLLWIALLRGRIKASLAATRGVESAVEIIKYLLAGADVVMVASALLRNGPDYAGTLVDGLRDWMEQRGFQSLEPMRGIMSRANVANPGAFERANYIKILESY</sequence>
<keyword evidence="5" id="KW-0665">Pyrimidine biosynthesis</keyword>
<accession>A0A250KND1</accession>
<dbReference type="PANTHER" id="PTHR48109">
    <property type="entry name" value="DIHYDROOROTATE DEHYDROGENASE (QUINONE), MITOCHONDRIAL-RELATED"/>
    <property type="match status" value="1"/>
</dbReference>
<dbReference type="RefSeq" id="WP_119628827.1">
    <property type="nucleotide sequence ID" value="NZ_AP017928.1"/>
</dbReference>